<dbReference type="AlphaFoldDB" id="A0A1I0TAU4"/>
<evidence type="ECO:0000313" key="2">
    <source>
        <dbReference type="EMBL" id="MWK54411.1"/>
    </source>
</evidence>
<gene>
    <name evidence="2" type="ORF">GO594_00300</name>
    <name evidence="1" type="ORF">WP8S17C03_18690</name>
</gene>
<sequence length="52" mass="5248">MGEPNPLNVLFSAVAVLFLAIIMAGYARGEPFPGPFPAACCGAEAVPSGGLR</sequence>
<dbReference type="RefSeq" id="WP_160298844.1">
    <property type="nucleotide sequence ID" value="NZ_AP022213.1"/>
</dbReference>
<proteinExistence type="predicted"/>
<evidence type="ECO:0000313" key="4">
    <source>
        <dbReference type="Proteomes" id="UP000515591"/>
    </source>
</evidence>
<dbReference type="STRING" id="319939.SAMN05216263_103217"/>
<accession>A0A1I0TAU4</accession>
<evidence type="ECO:0000313" key="1">
    <source>
        <dbReference type="EMBL" id="BBT15820.1"/>
    </source>
</evidence>
<dbReference type="EMBL" id="AP022213">
    <property type="protein sequence ID" value="BBT15820.1"/>
    <property type="molecule type" value="Genomic_DNA"/>
</dbReference>
<name>A0A1I0TAU4_9GAMM</name>
<reference evidence="2 3" key="2">
    <citation type="submission" date="2019-12" db="EMBL/GenBank/DDBJ databases">
        <title>Draft genome sequence of Pseudomonas otitidis recovered from a chicken carcass.</title>
        <authorList>
            <person name="Vieira T.R."/>
            <person name="Oliviera E.F.C."/>
            <person name="Silva N.M.V."/>
            <person name="Sambrano G.E."/>
            <person name="Cibulski S.P."/>
            <person name="Cardoso M.R.I."/>
        </authorList>
    </citation>
    <scope>NUCLEOTIDE SEQUENCE [LARGE SCALE GENOMIC DNA]</scope>
    <source>
        <strain evidence="2 3">25_K</strain>
    </source>
</reference>
<evidence type="ECO:0000313" key="3">
    <source>
        <dbReference type="Proteomes" id="UP000461288"/>
    </source>
</evidence>
<reference evidence="1 4" key="1">
    <citation type="submission" date="2019-12" db="EMBL/GenBank/DDBJ databases">
        <title>complete genome sequences of Pseudomonas otitidis str. WP8-S17-CRE-03 isolated from wastewater treatment plant effluent.</title>
        <authorList>
            <person name="Sekizuka T."/>
            <person name="Itokawa K."/>
            <person name="Yatsu K."/>
            <person name="Inamine Y."/>
            <person name="Kuroda M."/>
        </authorList>
    </citation>
    <scope>NUCLEOTIDE SEQUENCE [LARGE SCALE GENOMIC DNA]</scope>
    <source>
        <strain evidence="1 4">WP8-S17-CRE-03</strain>
    </source>
</reference>
<dbReference type="Proteomes" id="UP000515591">
    <property type="component" value="Chromosome"/>
</dbReference>
<dbReference type="Proteomes" id="UP000461288">
    <property type="component" value="Unassembled WGS sequence"/>
</dbReference>
<dbReference type="EMBL" id="WTFN01000001">
    <property type="protein sequence ID" value="MWK54411.1"/>
    <property type="molecule type" value="Genomic_DNA"/>
</dbReference>
<organism evidence="2 3">
    <name type="scientific">Metapseudomonas otitidis</name>
    <dbReference type="NCBI Taxonomy" id="319939"/>
    <lineage>
        <taxon>Bacteria</taxon>
        <taxon>Pseudomonadati</taxon>
        <taxon>Pseudomonadota</taxon>
        <taxon>Gammaproteobacteria</taxon>
        <taxon>Pseudomonadales</taxon>
        <taxon>Pseudomonadaceae</taxon>
        <taxon>Metapseudomonas</taxon>
    </lineage>
</organism>
<protein>
    <submittedName>
        <fullName evidence="2">Uncharacterized protein</fullName>
    </submittedName>
</protein>